<accession>A0A1E4SI12</accession>
<keyword evidence="1" id="KW-0812">Transmembrane</keyword>
<organism evidence="2 3">
    <name type="scientific">Suhomyces tanzawaensis NRRL Y-17324</name>
    <dbReference type="NCBI Taxonomy" id="984487"/>
    <lineage>
        <taxon>Eukaryota</taxon>
        <taxon>Fungi</taxon>
        <taxon>Dikarya</taxon>
        <taxon>Ascomycota</taxon>
        <taxon>Saccharomycotina</taxon>
        <taxon>Pichiomycetes</taxon>
        <taxon>Debaryomycetaceae</taxon>
        <taxon>Suhomyces</taxon>
    </lineage>
</organism>
<keyword evidence="1" id="KW-1133">Transmembrane helix</keyword>
<keyword evidence="3" id="KW-1185">Reference proteome</keyword>
<reference evidence="3" key="1">
    <citation type="submission" date="2016-05" db="EMBL/GenBank/DDBJ databases">
        <title>Comparative genomics of biotechnologically important yeasts.</title>
        <authorList>
            <consortium name="DOE Joint Genome Institute"/>
            <person name="Riley R."/>
            <person name="Haridas S."/>
            <person name="Wolfe K.H."/>
            <person name="Lopes M.R."/>
            <person name="Hittinger C.T."/>
            <person name="Goker M."/>
            <person name="Salamov A."/>
            <person name="Wisecaver J."/>
            <person name="Long T.M."/>
            <person name="Aerts A.L."/>
            <person name="Barry K."/>
            <person name="Choi C."/>
            <person name="Clum A."/>
            <person name="Coughlan A.Y."/>
            <person name="Deshpande S."/>
            <person name="Douglass A.P."/>
            <person name="Hanson S.J."/>
            <person name="Klenk H.-P."/>
            <person name="Labutti K."/>
            <person name="Lapidus A."/>
            <person name="Lindquist E."/>
            <person name="Lipzen A."/>
            <person name="Meier-Kolthoff J.P."/>
            <person name="Ohm R.A."/>
            <person name="Otillar R.P."/>
            <person name="Pangilinan J."/>
            <person name="Peng Y."/>
            <person name="Rokas A."/>
            <person name="Rosa C.A."/>
            <person name="Scheuner C."/>
            <person name="Sibirny A.A."/>
            <person name="Slot J.C."/>
            <person name="Stielow J.B."/>
            <person name="Sun H."/>
            <person name="Kurtzman C.P."/>
            <person name="Blackwell M."/>
            <person name="Grigoriev I.V."/>
            <person name="Jeffries T.W."/>
        </authorList>
    </citation>
    <scope>NUCLEOTIDE SEQUENCE [LARGE SCALE GENOMIC DNA]</scope>
    <source>
        <strain evidence="3">NRRL Y-17324</strain>
    </source>
</reference>
<proteinExistence type="predicted"/>
<protein>
    <submittedName>
        <fullName evidence="2">Uncharacterized protein</fullName>
    </submittedName>
</protein>
<dbReference type="GeneID" id="30981383"/>
<sequence>MPEKFMDDEEINKDFSPTHLRVREDAKVLGKKGYQRLLLTALKAIIVWVLIRVWLPAGLILLFALIVDIIQQSVTRFKRLGELKRKRNVELQKAEETKLRDLKVTNVKVQSSNDSFDIERRLAPNLTDEYLLEQHP</sequence>
<dbReference type="EMBL" id="KV453912">
    <property type="protein sequence ID" value="ODV79136.1"/>
    <property type="molecule type" value="Genomic_DNA"/>
</dbReference>
<evidence type="ECO:0000256" key="1">
    <source>
        <dbReference type="SAM" id="Phobius"/>
    </source>
</evidence>
<evidence type="ECO:0000313" key="2">
    <source>
        <dbReference type="EMBL" id="ODV79136.1"/>
    </source>
</evidence>
<dbReference type="AlphaFoldDB" id="A0A1E4SI12"/>
<gene>
    <name evidence="2" type="ORF">CANTADRAFT_248716</name>
</gene>
<feature type="transmembrane region" description="Helical" evidence="1">
    <location>
        <begin position="45"/>
        <end position="70"/>
    </location>
</feature>
<evidence type="ECO:0000313" key="3">
    <source>
        <dbReference type="Proteomes" id="UP000094285"/>
    </source>
</evidence>
<keyword evidence="1" id="KW-0472">Membrane</keyword>
<name>A0A1E4SI12_9ASCO</name>
<dbReference type="RefSeq" id="XP_020064258.1">
    <property type="nucleotide sequence ID" value="XM_020207246.1"/>
</dbReference>
<dbReference type="Proteomes" id="UP000094285">
    <property type="component" value="Unassembled WGS sequence"/>
</dbReference>